<evidence type="ECO:0000256" key="5">
    <source>
        <dbReference type="ARBA" id="ARBA00023136"/>
    </source>
</evidence>
<dbReference type="CDD" id="cd04037">
    <property type="entry name" value="C2E_Ferlin"/>
    <property type="match status" value="1"/>
</dbReference>
<dbReference type="OrthoDB" id="10059618at2759"/>
<evidence type="ECO:0000313" key="7">
    <source>
        <dbReference type="EMBL" id="KAF6029912.1"/>
    </source>
</evidence>
<feature type="domain" description="C2" evidence="6">
    <location>
        <begin position="780"/>
        <end position="911"/>
    </location>
</feature>
<dbReference type="Pfam" id="PF22901">
    <property type="entry name" value="dsrm_Ferlin"/>
    <property type="match status" value="1"/>
</dbReference>
<evidence type="ECO:0000256" key="2">
    <source>
        <dbReference type="ARBA" id="ARBA00022692"/>
    </source>
</evidence>
<feature type="domain" description="C2" evidence="6">
    <location>
        <begin position="253"/>
        <end position="388"/>
    </location>
</feature>
<dbReference type="InterPro" id="IPR035892">
    <property type="entry name" value="C2_domain_sf"/>
</dbReference>
<dbReference type="CDD" id="cd04018">
    <property type="entry name" value="C2C_Ferlin"/>
    <property type="match status" value="1"/>
</dbReference>
<dbReference type="SMART" id="SM00239">
    <property type="entry name" value="C2"/>
    <property type="match status" value="4"/>
</dbReference>
<keyword evidence="8" id="KW-1185">Reference proteome</keyword>
<dbReference type="GO" id="GO:0016020">
    <property type="term" value="C:membrane"/>
    <property type="evidence" value="ECO:0007669"/>
    <property type="project" value="UniProtKB-SubCell"/>
</dbReference>
<evidence type="ECO:0000256" key="1">
    <source>
        <dbReference type="ARBA" id="ARBA00004167"/>
    </source>
</evidence>
<dbReference type="SUPFAM" id="SSF49562">
    <property type="entry name" value="C2 domain (Calcium/lipid-binding domain, CaLB)"/>
    <property type="match status" value="5"/>
</dbReference>
<keyword evidence="2" id="KW-0812">Transmembrane</keyword>
<keyword evidence="5" id="KW-0472">Membrane</keyword>
<dbReference type="Pfam" id="PF00168">
    <property type="entry name" value="C2"/>
    <property type="match status" value="4"/>
</dbReference>
<comment type="subcellular location">
    <subcellularLocation>
        <location evidence="1">Membrane</location>
        <topology evidence="1">Single-pass membrane protein</topology>
    </subcellularLocation>
</comment>
<sequence>MALSLAKMLKKTVRGDSANNVSQVATFSTADSATEMPDESTNTSSTLENVEPEFLHPYSTKCKQTCLERVIRPSKHNYPQDFQHDHITCCHTFNSVYLLLNFYHKYLFSIIEIKKLQGLNLNPMVEIHVGDVKKKTSSKESTNCPFFDEYFVFDYHLPKQSVLEKIVTFTVFSVSTFTKGKPLCQLKVELTAIYAFPGHQVYHKWAPLMSCDDQGSEDIQGYMKIDIAITGKDSARPTADVCQNSADENFDKACERKTLNLLLPPGCGQFDRQKAKIHVKIYKAEDLPFMNIGILANMKKAFTGEKPDLVDPYVQVSFAGVMHKTSVKKGQCSPVWNEQLTFTEALPALCSTINIKLKDKASVTDDVIGIYHIDMMEISNTGTTGFLPTFGPCWVNLYGSKREVNVLNEHRALNSSQGEGIAYRGRLLVAVSTEPVSGFTIVDETSANEPADEITRIPAVPEAVLPKKGDFLLAGAVLEATMINPKYKNQAIQFELSIGNLEQTFEAPEDQLKGVTLRRESVIKIPVFDSHDKTPLIDSQQIDPGVCSEFTNISAPRTPKTNDKRVYSINYGVEKPCLYVQTRLEDTTARMHSQNLSDYLAEYLSNGIADVKSFLSYGDMEKAVTRLTAVAKKFAVLCISCSNIWSIHPNSSTKLDRERGRVCKLKLENLSSKARTIRNTLTYNTIKSKIRQCLEMLTEVRALAEEPQGTFPDVFIWMIVGGKRVAYFRLLARDILYTPETELPGKKSAGAGGWQMQAQLSMILWLGCLENKESFLENLPPGYRSRYADIPRSLTCSCEDVYQFRAHLYQARALIGSDNSGLSDPYAVVKFGEHSVVTKTIYETLSPTWNQMLLINNISLPYTAKYMKINPPIITIELYDEDNIGGPEFLGRTFAFPLVKLSTDKYEGPTFPALLQWWHIRRGQSPSGELLASFELFQKPFDLTEIYQLLLTPQPEKKRRKNALGGLPFEVAPQDIAAALSSEQEAITPIPGSIRPVYSKHRIEVMFWGVRELKKLQFMSVNRPRVDVECAGHVISSVPITDANVNPNFSVTVMHTDVELPDDETYCPPITIRCVDCRNFGRFVLVGTHTIRSLQKYLYHPKSKDSFDNLYIKSPSKLIEGTASEPTVSRQAVTSKFGNLVQSTILQNTSSTSSGLKNLGQEIASKTARTPLRRFQSQVQRDELDEINWSSLDWWSKYYASVDKLEHERGKPGGRGEPDEPADDPAIITYSVKENGVTSIFSEKKEAADFDEGHELNDIVVHENNDVSRRHSMFKHIQTLKIYDRELEAVKEFEGFAKWLHTFNFYRGKKIADKEDEESRLVGKFKGCLQIYKNPPDLSAQDVNIVGGDPKMGMFSGMPANSSVKVLVRIYIVLGKELHPADMNGKADPYLIIKLGQKVINDIGNYVPKNLNPIFGRCFEQEVTFPMESQLCIQVMDWDKFSKNDLIGETKIDLENRYYSRHRATCGLNNLYHSSGYNAWRDRQKPSLILAKLCTEARIDPPHYRLHQSKVTVANREFYLKPALVSYIFKNCK</sequence>
<dbReference type="GO" id="GO:0007009">
    <property type="term" value="P:plasma membrane organization"/>
    <property type="evidence" value="ECO:0007669"/>
    <property type="project" value="TreeGrafter"/>
</dbReference>
<dbReference type="Proteomes" id="UP000593567">
    <property type="component" value="Unassembled WGS sequence"/>
</dbReference>
<dbReference type="InterPro" id="IPR037721">
    <property type="entry name" value="Ferlin"/>
</dbReference>
<reference evidence="7" key="1">
    <citation type="submission" date="2020-06" db="EMBL/GenBank/DDBJ databases">
        <title>Draft genome of Bugula neritina, a colonial animal packing powerful symbionts and potential medicines.</title>
        <authorList>
            <person name="Rayko M."/>
        </authorList>
    </citation>
    <scope>NUCLEOTIDE SEQUENCE [LARGE SCALE GENOMIC DNA]</scope>
    <source>
        <strain evidence="7">Kwan_BN1</strain>
    </source>
</reference>
<dbReference type="PROSITE" id="PS50004">
    <property type="entry name" value="C2"/>
    <property type="match status" value="5"/>
</dbReference>
<dbReference type="InterPro" id="IPR012561">
    <property type="entry name" value="Ferlin_B-domain"/>
</dbReference>
<dbReference type="InterPro" id="IPR037722">
    <property type="entry name" value="C2C_Ferlin"/>
</dbReference>
<gene>
    <name evidence="7" type="ORF">EB796_011782</name>
</gene>
<comment type="caution">
    <text evidence="7">The sequence shown here is derived from an EMBL/GenBank/DDBJ whole genome shotgun (WGS) entry which is preliminary data.</text>
</comment>
<dbReference type="InterPro" id="IPR037723">
    <property type="entry name" value="C2D_Ferlin"/>
</dbReference>
<dbReference type="InterPro" id="IPR037724">
    <property type="entry name" value="C2E_Ferlin"/>
</dbReference>
<evidence type="ECO:0000256" key="3">
    <source>
        <dbReference type="ARBA" id="ARBA00022737"/>
    </source>
</evidence>
<organism evidence="7 8">
    <name type="scientific">Bugula neritina</name>
    <name type="common">Brown bryozoan</name>
    <name type="synonym">Sertularia neritina</name>
    <dbReference type="NCBI Taxonomy" id="10212"/>
    <lineage>
        <taxon>Eukaryota</taxon>
        <taxon>Metazoa</taxon>
        <taxon>Spiralia</taxon>
        <taxon>Lophotrochozoa</taxon>
        <taxon>Bryozoa</taxon>
        <taxon>Gymnolaemata</taxon>
        <taxon>Cheilostomatida</taxon>
        <taxon>Flustrina</taxon>
        <taxon>Buguloidea</taxon>
        <taxon>Bugulidae</taxon>
        <taxon>Bugula</taxon>
    </lineage>
</organism>
<protein>
    <recommendedName>
        <fullName evidence="6">C2 domain-containing protein</fullName>
    </recommendedName>
</protein>
<dbReference type="Gene3D" id="2.60.40.150">
    <property type="entry name" value="C2 domain"/>
    <property type="match status" value="4"/>
</dbReference>
<dbReference type="CDD" id="cd04017">
    <property type="entry name" value="C2D_Ferlin"/>
    <property type="match status" value="1"/>
</dbReference>
<feature type="domain" description="C2" evidence="6">
    <location>
        <begin position="87"/>
        <end position="206"/>
    </location>
</feature>
<evidence type="ECO:0000313" key="8">
    <source>
        <dbReference type="Proteomes" id="UP000593567"/>
    </source>
</evidence>
<dbReference type="FunFam" id="2.60.40.150:FF:000034">
    <property type="entry name" value="otoferlin isoform X2"/>
    <property type="match status" value="1"/>
</dbReference>
<dbReference type="InterPro" id="IPR055072">
    <property type="entry name" value="Ferlin_DSRM"/>
</dbReference>
<dbReference type="Pfam" id="PF08150">
    <property type="entry name" value="FerB"/>
    <property type="match status" value="1"/>
</dbReference>
<dbReference type="SMART" id="SM01201">
    <property type="entry name" value="FerB"/>
    <property type="match status" value="1"/>
</dbReference>
<proteinExistence type="predicted"/>
<feature type="domain" description="C2" evidence="6">
    <location>
        <begin position="1346"/>
        <end position="1467"/>
    </location>
</feature>
<keyword evidence="4" id="KW-1133">Transmembrane helix</keyword>
<evidence type="ECO:0000256" key="4">
    <source>
        <dbReference type="ARBA" id="ARBA00022989"/>
    </source>
</evidence>
<dbReference type="InterPro" id="IPR012968">
    <property type="entry name" value="FerIin_dom"/>
</dbReference>
<name>A0A7J7JU57_BUGNE</name>
<dbReference type="PANTHER" id="PTHR12546">
    <property type="entry name" value="FER-1-LIKE"/>
    <property type="match status" value="1"/>
</dbReference>
<feature type="domain" description="C2" evidence="6">
    <location>
        <begin position="983"/>
        <end position="1107"/>
    </location>
</feature>
<dbReference type="PANTHER" id="PTHR12546:SF60">
    <property type="entry name" value="MISFIRE, ISOFORM F"/>
    <property type="match status" value="1"/>
</dbReference>
<evidence type="ECO:0000259" key="6">
    <source>
        <dbReference type="PROSITE" id="PS50004"/>
    </source>
</evidence>
<dbReference type="InterPro" id="IPR000008">
    <property type="entry name" value="C2_dom"/>
</dbReference>
<dbReference type="SMART" id="SM01202">
    <property type="entry name" value="FerI"/>
    <property type="match status" value="1"/>
</dbReference>
<accession>A0A7J7JU57</accession>
<dbReference type="EMBL" id="VXIV02001778">
    <property type="protein sequence ID" value="KAF6029912.1"/>
    <property type="molecule type" value="Genomic_DNA"/>
</dbReference>
<keyword evidence="3" id="KW-0677">Repeat</keyword>